<evidence type="ECO:0000313" key="4">
    <source>
        <dbReference type="Proteomes" id="UP000521017"/>
    </source>
</evidence>
<dbReference type="InterPro" id="IPR012347">
    <property type="entry name" value="Ferritin-like"/>
</dbReference>
<keyword evidence="3" id="KW-0238">DNA-binding</keyword>
<evidence type="ECO:0000259" key="2">
    <source>
        <dbReference type="Pfam" id="PF00210"/>
    </source>
</evidence>
<dbReference type="Gene3D" id="1.20.1260.10">
    <property type="match status" value="1"/>
</dbReference>
<dbReference type="InterPro" id="IPR009078">
    <property type="entry name" value="Ferritin-like_SF"/>
</dbReference>
<dbReference type="GO" id="GO:0003677">
    <property type="term" value="F:DNA binding"/>
    <property type="evidence" value="ECO:0007669"/>
    <property type="project" value="UniProtKB-KW"/>
</dbReference>
<dbReference type="PANTHER" id="PTHR42932:SF3">
    <property type="entry name" value="DNA PROTECTION DURING STARVATION PROTEIN"/>
    <property type="match status" value="1"/>
</dbReference>
<organism evidence="3 4">
    <name type="scientific">Pedobacter cryoconitis</name>
    <dbReference type="NCBI Taxonomy" id="188932"/>
    <lineage>
        <taxon>Bacteria</taxon>
        <taxon>Pseudomonadati</taxon>
        <taxon>Bacteroidota</taxon>
        <taxon>Sphingobacteriia</taxon>
        <taxon>Sphingobacteriales</taxon>
        <taxon>Sphingobacteriaceae</taxon>
        <taxon>Pedobacter</taxon>
    </lineage>
</organism>
<dbReference type="Pfam" id="PF00210">
    <property type="entry name" value="Ferritin"/>
    <property type="match status" value="1"/>
</dbReference>
<comment type="similarity">
    <text evidence="1">Belongs to the Dps family.</text>
</comment>
<dbReference type="GO" id="GO:0008199">
    <property type="term" value="F:ferric iron binding"/>
    <property type="evidence" value="ECO:0007669"/>
    <property type="project" value="InterPro"/>
</dbReference>
<accession>A0A7X0J1M6</accession>
<feature type="domain" description="Ferritin/DPS" evidence="2">
    <location>
        <begin position="18"/>
        <end position="118"/>
    </location>
</feature>
<protein>
    <submittedName>
        <fullName evidence="3">Starvation-inducible DNA-binding protein</fullName>
    </submittedName>
</protein>
<comment type="caution">
    <text evidence="3">The sequence shown here is derived from an EMBL/GenBank/DDBJ whole genome shotgun (WGS) entry which is preliminary data.</text>
</comment>
<dbReference type="AlphaFoldDB" id="A0A7X0J1M6"/>
<proteinExistence type="inferred from homology"/>
<dbReference type="RefSeq" id="WP_184624009.1">
    <property type="nucleotide sequence ID" value="NZ_JACHCC010000003.1"/>
</dbReference>
<dbReference type="Proteomes" id="UP000521017">
    <property type="component" value="Unassembled WGS sequence"/>
</dbReference>
<gene>
    <name evidence="3" type="ORF">HDF25_001416</name>
</gene>
<reference evidence="3 4" key="1">
    <citation type="submission" date="2020-08" db="EMBL/GenBank/DDBJ databases">
        <title>Genomic Encyclopedia of Type Strains, Phase IV (KMG-V): Genome sequencing to study the core and pangenomes of soil and plant-associated prokaryotes.</title>
        <authorList>
            <person name="Whitman W."/>
        </authorList>
    </citation>
    <scope>NUCLEOTIDE SEQUENCE [LARGE SCALE GENOMIC DNA]</scope>
    <source>
        <strain evidence="3 4">M2T3</strain>
    </source>
</reference>
<dbReference type="EMBL" id="JACHCC010000003">
    <property type="protein sequence ID" value="MBB6499275.1"/>
    <property type="molecule type" value="Genomic_DNA"/>
</dbReference>
<dbReference type="InterPro" id="IPR008331">
    <property type="entry name" value="Ferritin_DPS_dom"/>
</dbReference>
<dbReference type="InterPro" id="IPR002177">
    <property type="entry name" value="DPS_DNA-bd"/>
</dbReference>
<evidence type="ECO:0000256" key="1">
    <source>
        <dbReference type="ARBA" id="ARBA00009497"/>
    </source>
</evidence>
<name>A0A7X0J1M6_9SPHI</name>
<dbReference type="PANTHER" id="PTHR42932">
    <property type="entry name" value="GENERAL STRESS PROTEIN 20U"/>
    <property type="match status" value="1"/>
</dbReference>
<dbReference type="SUPFAM" id="SSF47240">
    <property type="entry name" value="Ferritin-like"/>
    <property type="match status" value="1"/>
</dbReference>
<sequence>MEPIIGNIEANSAKVAQTLNVILADEFLLYTKTKNAHSNFNEKETNHQSLLFKTQYDQLEDIMDGIAERIHSTGYNIPATLEIFMELEHLAAQSQLNNDASDLIKDLLNEHVNLIIRLQNKFVYFRNELQELGVSGYIGQLMETHEQMLGTLKVQL</sequence>
<evidence type="ECO:0000313" key="3">
    <source>
        <dbReference type="EMBL" id="MBB6499275.1"/>
    </source>
</evidence>